<keyword evidence="2" id="KW-0547">Nucleotide-binding</keyword>
<dbReference type="Gene3D" id="2.40.50.100">
    <property type="match status" value="1"/>
</dbReference>
<keyword evidence="3 6" id="KW-0067">ATP-binding</keyword>
<dbReference type="KEGG" id="lse:F1C12_18685"/>
<dbReference type="EC" id="7.6.2.9" evidence="4"/>
<dbReference type="PROSITE" id="PS50893">
    <property type="entry name" value="ABC_TRANSPORTER_2"/>
    <property type="match status" value="1"/>
</dbReference>
<evidence type="ECO:0000256" key="2">
    <source>
        <dbReference type="ARBA" id="ARBA00022741"/>
    </source>
</evidence>
<dbReference type="InterPro" id="IPR013611">
    <property type="entry name" value="Transp-assoc_OB_typ2"/>
</dbReference>
<protein>
    <recommendedName>
        <fullName evidence="4">ABC-type quaternary amine transporter</fullName>
        <ecNumber evidence="4">7.6.2.9</ecNumber>
    </recommendedName>
</protein>
<evidence type="ECO:0000313" key="6">
    <source>
        <dbReference type="EMBL" id="QNE36939.1"/>
    </source>
</evidence>
<dbReference type="GO" id="GO:0015418">
    <property type="term" value="F:ABC-type quaternary ammonium compound transporting activity"/>
    <property type="evidence" value="ECO:0007669"/>
    <property type="project" value="UniProtKB-EC"/>
</dbReference>
<dbReference type="PROSITE" id="PS00211">
    <property type="entry name" value="ABC_TRANSPORTER_1"/>
    <property type="match status" value="1"/>
</dbReference>
<proteinExistence type="predicted"/>
<dbReference type="PANTHER" id="PTHR42781:SF4">
    <property type="entry name" value="SPERMIDINE_PUTRESCINE IMPORT ATP-BINDING PROTEIN POTA"/>
    <property type="match status" value="1"/>
</dbReference>
<sequence length="380" mass="39729">MTTMTDDRAAAVELDRLEVAYGGAVALRDLSLRIAEGETVALLGPSGSGKSTALKAIAGFEPVSAGTIRLAGRDVTALPPAKRGIGIVVQSYALFPHLRVGDNVAFGLAAQRVPRRERAERVAAALAMVGMSDFAGRYPGQLSGGQQQRIAIARALAPRPRVLLLDEPLSALDARLRESMLEELQLLRTELPDIAMLYVTHDQSEALALADRIGIMRDGRMVDIGAAEQLYTRPPSAFTATFLGGANLLEATVVSSGSSSECVEVAVGGDRLAGRSASRRSIGERVLVSVRRHAIALAAPGTDGSLAATIESVVWRGSAHHVRVRLSGGDTVAVVAPLTGDRPHVGDAVALLIRREDVHLLEEKPSGDAGTVSGTPAVAA</sequence>
<dbReference type="EMBL" id="CP043641">
    <property type="protein sequence ID" value="QNE36939.1"/>
    <property type="molecule type" value="Genomic_DNA"/>
</dbReference>
<dbReference type="FunFam" id="3.40.50.300:FF:000425">
    <property type="entry name" value="Probable ABC transporter, ATP-binding subunit"/>
    <property type="match status" value="1"/>
</dbReference>
<dbReference type="Pfam" id="PF00005">
    <property type="entry name" value="ABC_tran"/>
    <property type="match status" value="1"/>
</dbReference>
<evidence type="ECO:0000256" key="1">
    <source>
        <dbReference type="ARBA" id="ARBA00022448"/>
    </source>
</evidence>
<dbReference type="Proteomes" id="UP000515511">
    <property type="component" value="Chromosome"/>
</dbReference>
<dbReference type="InterPro" id="IPR027417">
    <property type="entry name" value="P-loop_NTPase"/>
</dbReference>
<organism evidence="6 7">
    <name type="scientific">Leifsonia shinshuensis</name>
    <dbReference type="NCBI Taxonomy" id="150026"/>
    <lineage>
        <taxon>Bacteria</taxon>
        <taxon>Bacillati</taxon>
        <taxon>Actinomycetota</taxon>
        <taxon>Actinomycetes</taxon>
        <taxon>Micrococcales</taxon>
        <taxon>Microbacteriaceae</taxon>
        <taxon>Leifsonia</taxon>
    </lineage>
</organism>
<dbReference type="SMART" id="SM00382">
    <property type="entry name" value="AAA"/>
    <property type="match status" value="1"/>
</dbReference>
<feature type="domain" description="ABC transporter" evidence="5">
    <location>
        <begin position="12"/>
        <end position="243"/>
    </location>
</feature>
<gene>
    <name evidence="6" type="ORF">F1C12_18685</name>
</gene>
<dbReference type="InterPro" id="IPR003439">
    <property type="entry name" value="ABC_transporter-like_ATP-bd"/>
</dbReference>
<evidence type="ECO:0000313" key="7">
    <source>
        <dbReference type="Proteomes" id="UP000515511"/>
    </source>
</evidence>
<dbReference type="SUPFAM" id="SSF52540">
    <property type="entry name" value="P-loop containing nucleoside triphosphate hydrolases"/>
    <property type="match status" value="1"/>
</dbReference>
<evidence type="ECO:0000256" key="3">
    <source>
        <dbReference type="ARBA" id="ARBA00022840"/>
    </source>
</evidence>
<dbReference type="InterPro" id="IPR008995">
    <property type="entry name" value="Mo/tungstate-bd_C_term_dom"/>
</dbReference>
<reference evidence="7" key="1">
    <citation type="submission" date="2019-09" db="EMBL/GenBank/DDBJ databases">
        <title>Antimicrobial potential of Antarctic Bacteria.</title>
        <authorList>
            <person name="Benaud N."/>
            <person name="Edwards R.J."/>
            <person name="Ferrari B.C."/>
        </authorList>
    </citation>
    <scope>NUCLEOTIDE SEQUENCE [LARGE SCALE GENOMIC DNA]</scope>
    <source>
        <strain evidence="7">INR9</strain>
    </source>
</reference>
<dbReference type="SUPFAM" id="SSF50331">
    <property type="entry name" value="MOP-like"/>
    <property type="match status" value="1"/>
</dbReference>
<dbReference type="InterPro" id="IPR003593">
    <property type="entry name" value="AAA+_ATPase"/>
</dbReference>
<dbReference type="GO" id="GO:0005524">
    <property type="term" value="F:ATP binding"/>
    <property type="evidence" value="ECO:0007669"/>
    <property type="project" value="UniProtKB-KW"/>
</dbReference>
<dbReference type="AlphaFoldDB" id="A0A7G6YEM4"/>
<accession>A0A7G6YEM4</accession>
<dbReference type="InterPro" id="IPR050093">
    <property type="entry name" value="ABC_SmlMolc_Importer"/>
</dbReference>
<name>A0A7G6YEM4_9MICO</name>
<evidence type="ECO:0000259" key="5">
    <source>
        <dbReference type="PROSITE" id="PS50893"/>
    </source>
</evidence>
<evidence type="ECO:0000256" key="4">
    <source>
        <dbReference type="ARBA" id="ARBA00066388"/>
    </source>
</evidence>
<dbReference type="PANTHER" id="PTHR42781">
    <property type="entry name" value="SPERMIDINE/PUTRESCINE IMPORT ATP-BINDING PROTEIN POTA"/>
    <property type="match status" value="1"/>
</dbReference>
<dbReference type="GO" id="GO:0043190">
    <property type="term" value="C:ATP-binding cassette (ABC) transporter complex"/>
    <property type="evidence" value="ECO:0007669"/>
    <property type="project" value="InterPro"/>
</dbReference>
<dbReference type="GO" id="GO:0016887">
    <property type="term" value="F:ATP hydrolysis activity"/>
    <property type="evidence" value="ECO:0007669"/>
    <property type="project" value="InterPro"/>
</dbReference>
<dbReference type="Pfam" id="PF08402">
    <property type="entry name" value="TOBE_2"/>
    <property type="match status" value="1"/>
</dbReference>
<dbReference type="InterPro" id="IPR017871">
    <property type="entry name" value="ABC_transporter-like_CS"/>
</dbReference>
<keyword evidence="1" id="KW-0813">Transport</keyword>
<dbReference type="Gene3D" id="3.40.50.300">
    <property type="entry name" value="P-loop containing nucleotide triphosphate hydrolases"/>
    <property type="match status" value="1"/>
</dbReference>